<evidence type="ECO:0000256" key="3">
    <source>
        <dbReference type="ARBA" id="ARBA00023082"/>
    </source>
</evidence>
<keyword evidence="3" id="KW-0731">Sigma factor</keyword>
<dbReference type="Gene3D" id="1.10.10.10">
    <property type="entry name" value="Winged helix-like DNA-binding domain superfamily/Winged helix DNA-binding domain"/>
    <property type="match status" value="1"/>
</dbReference>
<dbReference type="Gene3D" id="1.10.1740.10">
    <property type="match status" value="1"/>
</dbReference>
<dbReference type="Proteomes" id="UP000619293">
    <property type="component" value="Unassembled WGS sequence"/>
</dbReference>
<dbReference type="Pfam" id="PF08281">
    <property type="entry name" value="Sigma70_r4_2"/>
    <property type="match status" value="1"/>
</dbReference>
<evidence type="ECO:0000313" key="8">
    <source>
        <dbReference type="Proteomes" id="UP000619293"/>
    </source>
</evidence>
<keyword evidence="2" id="KW-0805">Transcription regulation</keyword>
<evidence type="ECO:0000259" key="5">
    <source>
        <dbReference type="Pfam" id="PF04542"/>
    </source>
</evidence>
<dbReference type="EMBL" id="BONG01000001">
    <property type="protein sequence ID" value="GIF86806.1"/>
    <property type="molecule type" value="Genomic_DNA"/>
</dbReference>
<dbReference type="GO" id="GO:0006352">
    <property type="term" value="P:DNA-templated transcription initiation"/>
    <property type="evidence" value="ECO:0007669"/>
    <property type="project" value="InterPro"/>
</dbReference>
<comment type="caution">
    <text evidence="7">The sequence shown here is derived from an EMBL/GenBank/DDBJ whole genome shotgun (WGS) entry which is preliminary data.</text>
</comment>
<keyword evidence="4" id="KW-0804">Transcription</keyword>
<evidence type="ECO:0000256" key="1">
    <source>
        <dbReference type="ARBA" id="ARBA00010641"/>
    </source>
</evidence>
<gene>
    <name evidence="7" type="ORF">Cch02nite_02500</name>
</gene>
<dbReference type="InterPro" id="IPR036388">
    <property type="entry name" value="WH-like_DNA-bd_sf"/>
</dbReference>
<dbReference type="NCBIfam" id="TIGR02937">
    <property type="entry name" value="sigma70-ECF"/>
    <property type="match status" value="1"/>
</dbReference>
<dbReference type="PANTHER" id="PTHR43133:SF57">
    <property type="entry name" value="RNA POLYMERASE SIGMA-70 FACTOR"/>
    <property type="match status" value="1"/>
</dbReference>
<evidence type="ECO:0000259" key="6">
    <source>
        <dbReference type="Pfam" id="PF08281"/>
    </source>
</evidence>
<accession>A0A8J3JTN4</accession>
<proteinExistence type="inferred from homology"/>
<reference evidence="7 8" key="1">
    <citation type="submission" date="2021-01" db="EMBL/GenBank/DDBJ databases">
        <title>Whole genome shotgun sequence of Catellatospora chokoriensis NBRC 107358.</title>
        <authorList>
            <person name="Komaki H."/>
            <person name="Tamura T."/>
        </authorList>
    </citation>
    <scope>NUCLEOTIDE SEQUENCE [LARGE SCALE GENOMIC DNA]</scope>
    <source>
        <strain evidence="7 8">NBRC 107358</strain>
    </source>
</reference>
<comment type="similarity">
    <text evidence="1">Belongs to the sigma-70 factor family. ECF subfamily.</text>
</comment>
<dbReference type="SUPFAM" id="SSF88946">
    <property type="entry name" value="Sigma2 domain of RNA polymerase sigma factors"/>
    <property type="match status" value="1"/>
</dbReference>
<evidence type="ECO:0000256" key="2">
    <source>
        <dbReference type="ARBA" id="ARBA00023015"/>
    </source>
</evidence>
<dbReference type="PANTHER" id="PTHR43133">
    <property type="entry name" value="RNA POLYMERASE ECF-TYPE SIGMA FACTO"/>
    <property type="match status" value="1"/>
</dbReference>
<dbReference type="CDD" id="cd06171">
    <property type="entry name" value="Sigma70_r4"/>
    <property type="match status" value="1"/>
</dbReference>
<dbReference type="InterPro" id="IPR039425">
    <property type="entry name" value="RNA_pol_sigma-70-like"/>
</dbReference>
<dbReference type="InterPro" id="IPR013325">
    <property type="entry name" value="RNA_pol_sigma_r2"/>
</dbReference>
<dbReference type="GO" id="GO:0003677">
    <property type="term" value="F:DNA binding"/>
    <property type="evidence" value="ECO:0007669"/>
    <property type="project" value="InterPro"/>
</dbReference>
<dbReference type="InterPro" id="IPR013324">
    <property type="entry name" value="RNA_pol_sigma_r3/r4-like"/>
</dbReference>
<dbReference type="AlphaFoldDB" id="A0A8J3JTN4"/>
<organism evidence="7 8">
    <name type="scientific">Catellatospora chokoriensis</name>
    <dbReference type="NCBI Taxonomy" id="310353"/>
    <lineage>
        <taxon>Bacteria</taxon>
        <taxon>Bacillati</taxon>
        <taxon>Actinomycetota</taxon>
        <taxon>Actinomycetes</taxon>
        <taxon>Micromonosporales</taxon>
        <taxon>Micromonosporaceae</taxon>
        <taxon>Catellatospora</taxon>
    </lineage>
</organism>
<dbReference type="InterPro" id="IPR014284">
    <property type="entry name" value="RNA_pol_sigma-70_dom"/>
</dbReference>
<feature type="domain" description="RNA polymerase sigma-70 region 2" evidence="5">
    <location>
        <begin position="43"/>
        <end position="109"/>
    </location>
</feature>
<dbReference type="InterPro" id="IPR007627">
    <property type="entry name" value="RNA_pol_sigma70_r2"/>
</dbReference>
<dbReference type="InterPro" id="IPR013249">
    <property type="entry name" value="RNA_pol_sigma70_r4_t2"/>
</dbReference>
<evidence type="ECO:0000313" key="7">
    <source>
        <dbReference type="EMBL" id="GIF86806.1"/>
    </source>
</evidence>
<name>A0A8J3JTN4_9ACTN</name>
<evidence type="ECO:0000256" key="4">
    <source>
        <dbReference type="ARBA" id="ARBA00023163"/>
    </source>
</evidence>
<feature type="domain" description="RNA polymerase sigma factor 70 region 4 type 2" evidence="6">
    <location>
        <begin position="145"/>
        <end position="196"/>
    </location>
</feature>
<sequence length="209" mass="23369">MSPTAVTPEARTSLAGSVPEEQSYVWNLVERAQQGDTEAFGKIYAQYAPAVFRFIYFRVRHSPTAEDLTSDTFLRALKRIGSVRWQGRDFAAWLITIARHIVADYYKSGRYRFEISGEVLDFDQEEFSLDGAPDRVAMDHVNNLALLAAVKKLNPSQQRCIALRFLVGLSTAETAQSMGKSEGAVKALQCRAVRMLGRLLPDGFEEGRS</sequence>
<dbReference type="SUPFAM" id="SSF88659">
    <property type="entry name" value="Sigma3 and sigma4 domains of RNA polymerase sigma factors"/>
    <property type="match status" value="1"/>
</dbReference>
<dbReference type="Pfam" id="PF04542">
    <property type="entry name" value="Sigma70_r2"/>
    <property type="match status" value="1"/>
</dbReference>
<dbReference type="GO" id="GO:0016987">
    <property type="term" value="F:sigma factor activity"/>
    <property type="evidence" value="ECO:0007669"/>
    <property type="project" value="UniProtKB-KW"/>
</dbReference>
<protein>
    <submittedName>
        <fullName evidence="7">RNA polymerase sigma factor</fullName>
    </submittedName>
</protein>
<dbReference type="RefSeq" id="WP_120316045.1">
    <property type="nucleotide sequence ID" value="NZ_BAAALB010000004.1"/>
</dbReference>
<keyword evidence="8" id="KW-1185">Reference proteome</keyword>